<dbReference type="AlphaFoldDB" id="A0A0F9E121"/>
<feature type="transmembrane region" description="Helical" evidence="1">
    <location>
        <begin position="40"/>
        <end position="61"/>
    </location>
</feature>
<evidence type="ECO:0000313" key="2">
    <source>
        <dbReference type="EMBL" id="KKL59761.1"/>
    </source>
</evidence>
<evidence type="ECO:0000256" key="1">
    <source>
        <dbReference type="SAM" id="Phobius"/>
    </source>
</evidence>
<feature type="transmembrane region" description="Helical" evidence="1">
    <location>
        <begin position="7"/>
        <end position="28"/>
    </location>
</feature>
<proteinExistence type="predicted"/>
<reference evidence="2" key="1">
    <citation type="journal article" date="2015" name="Nature">
        <title>Complex archaea that bridge the gap between prokaryotes and eukaryotes.</title>
        <authorList>
            <person name="Spang A."/>
            <person name="Saw J.H."/>
            <person name="Jorgensen S.L."/>
            <person name="Zaremba-Niedzwiedzka K."/>
            <person name="Martijn J."/>
            <person name="Lind A.E."/>
            <person name="van Eijk R."/>
            <person name="Schleper C."/>
            <person name="Guy L."/>
            <person name="Ettema T.J."/>
        </authorList>
    </citation>
    <scope>NUCLEOTIDE SEQUENCE</scope>
</reference>
<accession>A0A0F9E121</accession>
<protein>
    <submittedName>
        <fullName evidence="2">Uncharacterized protein</fullName>
    </submittedName>
</protein>
<keyword evidence="1" id="KW-0812">Transmembrane</keyword>
<keyword evidence="1" id="KW-0472">Membrane</keyword>
<keyword evidence="1" id="KW-1133">Transmembrane helix</keyword>
<dbReference type="EMBL" id="LAZR01029378">
    <property type="protein sequence ID" value="KKL59761.1"/>
    <property type="molecule type" value="Genomic_DNA"/>
</dbReference>
<comment type="caution">
    <text evidence="2">The sequence shown here is derived from an EMBL/GenBank/DDBJ whole genome shotgun (WGS) entry which is preliminary data.</text>
</comment>
<name>A0A0F9E121_9ZZZZ</name>
<gene>
    <name evidence="2" type="ORF">LCGC14_2212120</name>
</gene>
<organism evidence="2">
    <name type="scientific">marine sediment metagenome</name>
    <dbReference type="NCBI Taxonomy" id="412755"/>
    <lineage>
        <taxon>unclassified sequences</taxon>
        <taxon>metagenomes</taxon>
        <taxon>ecological metagenomes</taxon>
    </lineage>
</organism>
<sequence length="66" mass="7369">MDYQWKLWPEIGFAIVIAVGITFATMLVDWDPNEITNWDTWGVGVLGGLVRSAAVAFLAGLRRFVI</sequence>